<dbReference type="PANTHER" id="PTHR34228:SF3">
    <property type="entry name" value="PHOSPHOLIPASE A2-LIKE PROTEIN Y52B11A.8"/>
    <property type="match status" value="1"/>
</dbReference>
<reference evidence="2 3" key="2">
    <citation type="submission" date="2018-10" db="EMBL/GenBank/DDBJ databases">
        <authorList>
            <consortium name="Pathogen Informatics"/>
        </authorList>
    </citation>
    <scope>NUCLEOTIDE SEQUENCE [LARGE SCALE GENOMIC DNA]</scope>
</reference>
<dbReference type="GO" id="GO:0050482">
    <property type="term" value="P:arachidonate secretion"/>
    <property type="evidence" value="ECO:0007669"/>
    <property type="project" value="InterPro"/>
</dbReference>
<dbReference type="Proteomes" id="UP000274131">
    <property type="component" value="Unassembled WGS sequence"/>
</dbReference>
<sequence length="196" mass="21254">MSAEDYEEDGIKWQCGTDDLSKIMSEASVEQTCPHLKAPINNCCVAHDDCYDKQLGQHFCDDKFCKCLDVTTKHNRSCNRGEAVLFCDLVKKYGAGPYAASATTVSPSTTKRQDNVIMGKARVLLTGSGLSKHAPSARPTPPTTKESQNNTSTVSFTQETTTALPHSTTGGTQTTTTSHVDVSSYPSFPFPFPYPS</sequence>
<evidence type="ECO:0000313" key="2">
    <source>
        <dbReference type="EMBL" id="VDD94913.1"/>
    </source>
</evidence>
<dbReference type="AlphaFoldDB" id="A0A0N4VHM2"/>
<dbReference type="InterPro" id="IPR036444">
    <property type="entry name" value="PLipase_A2_dom_sf"/>
</dbReference>
<feature type="compositionally biased region" description="Low complexity" evidence="1">
    <location>
        <begin position="151"/>
        <end position="182"/>
    </location>
</feature>
<dbReference type="PANTHER" id="PTHR34228">
    <property type="entry name" value="PROTEIN CBG09474-RELATED"/>
    <property type="match status" value="1"/>
</dbReference>
<name>A0A0N4VHM2_ENTVE</name>
<reference evidence="4" key="1">
    <citation type="submission" date="2017-02" db="UniProtKB">
        <authorList>
            <consortium name="WormBaseParasite"/>
        </authorList>
    </citation>
    <scope>IDENTIFICATION</scope>
</reference>
<keyword evidence="3" id="KW-1185">Reference proteome</keyword>
<gene>
    <name evidence="2" type="ORF">EVEC_LOCUS9664</name>
</gene>
<dbReference type="GO" id="GO:0006644">
    <property type="term" value="P:phospholipid metabolic process"/>
    <property type="evidence" value="ECO:0007669"/>
    <property type="project" value="InterPro"/>
</dbReference>
<evidence type="ECO:0000313" key="3">
    <source>
        <dbReference type="Proteomes" id="UP000274131"/>
    </source>
</evidence>
<dbReference type="SUPFAM" id="SSF48619">
    <property type="entry name" value="Phospholipase A2, PLA2"/>
    <property type="match status" value="1"/>
</dbReference>
<proteinExistence type="predicted"/>
<organism evidence="4">
    <name type="scientific">Enterobius vermicularis</name>
    <name type="common">Human pinworm</name>
    <dbReference type="NCBI Taxonomy" id="51028"/>
    <lineage>
        <taxon>Eukaryota</taxon>
        <taxon>Metazoa</taxon>
        <taxon>Ecdysozoa</taxon>
        <taxon>Nematoda</taxon>
        <taxon>Chromadorea</taxon>
        <taxon>Rhabditida</taxon>
        <taxon>Spirurina</taxon>
        <taxon>Oxyuridomorpha</taxon>
        <taxon>Oxyuroidea</taxon>
        <taxon>Oxyuridae</taxon>
        <taxon>Enterobius</taxon>
    </lineage>
</organism>
<evidence type="ECO:0000313" key="4">
    <source>
        <dbReference type="WBParaSite" id="EVEC_0001032301-mRNA-1"/>
    </source>
</evidence>
<feature type="region of interest" description="Disordered" evidence="1">
    <location>
        <begin position="128"/>
        <end position="182"/>
    </location>
</feature>
<dbReference type="OrthoDB" id="5781547at2759"/>
<protein>
    <submittedName>
        <fullName evidence="4">DB domain-containing protein</fullName>
    </submittedName>
</protein>
<dbReference type="InterPro" id="IPR053322">
    <property type="entry name" value="PLA2-like"/>
</dbReference>
<dbReference type="WBParaSite" id="EVEC_0001032301-mRNA-1">
    <property type="protein sequence ID" value="EVEC_0001032301-mRNA-1"/>
    <property type="gene ID" value="EVEC_0001032301"/>
</dbReference>
<evidence type="ECO:0000256" key="1">
    <source>
        <dbReference type="SAM" id="MobiDB-lite"/>
    </source>
</evidence>
<accession>A0A0N4VHM2</accession>
<dbReference type="EMBL" id="UXUI01010210">
    <property type="protein sequence ID" value="VDD94913.1"/>
    <property type="molecule type" value="Genomic_DNA"/>
</dbReference>
<dbReference type="GO" id="GO:0004623">
    <property type="term" value="F:phospholipase A2 activity"/>
    <property type="evidence" value="ECO:0007669"/>
    <property type="project" value="InterPro"/>
</dbReference>